<dbReference type="EMBL" id="BOOP01000029">
    <property type="protein sequence ID" value="GII40948.1"/>
    <property type="molecule type" value="Genomic_DNA"/>
</dbReference>
<protein>
    <submittedName>
        <fullName evidence="2">Uncharacterized protein</fullName>
    </submittedName>
</protein>
<gene>
    <name evidence="2" type="ORF">Pph01_59510</name>
</gene>
<keyword evidence="3" id="KW-1185">Reference proteome</keyword>
<dbReference type="Proteomes" id="UP000622547">
    <property type="component" value="Unassembled WGS sequence"/>
</dbReference>
<accession>A0A8J3U907</accession>
<evidence type="ECO:0000256" key="1">
    <source>
        <dbReference type="SAM" id="MobiDB-lite"/>
    </source>
</evidence>
<proteinExistence type="predicted"/>
<feature type="region of interest" description="Disordered" evidence="1">
    <location>
        <begin position="45"/>
        <end position="69"/>
    </location>
</feature>
<sequence length="69" mass="7574">MTAPTGKSGEESQTDDQPRYLPRLIGPAETAVRLDIPFMVPPKPSRVVYKRRRSQDHTDPSAGPNATSP</sequence>
<name>A0A8J3U907_9ACTN</name>
<feature type="region of interest" description="Disordered" evidence="1">
    <location>
        <begin position="1"/>
        <end position="21"/>
    </location>
</feature>
<evidence type="ECO:0000313" key="2">
    <source>
        <dbReference type="EMBL" id="GII40948.1"/>
    </source>
</evidence>
<evidence type="ECO:0000313" key="3">
    <source>
        <dbReference type="Proteomes" id="UP000622547"/>
    </source>
</evidence>
<comment type="caution">
    <text evidence="2">The sequence shown here is derived from an EMBL/GenBank/DDBJ whole genome shotgun (WGS) entry which is preliminary data.</text>
</comment>
<organism evidence="2 3">
    <name type="scientific">Planotetraspora phitsanulokensis</name>
    <dbReference type="NCBI Taxonomy" id="575192"/>
    <lineage>
        <taxon>Bacteria</taxon>
        <taxon>Bacillati</taxon>
        <taxon>Actinomycetota</taxon>
        <taxon>Actinomycetes</taxon>
        <taxon>Streptosporangiales</taxon>
        <taxon>Streptosporangiaceae</taxon>
        <taxon>Planotetraspora</taxon>
    </lineage>
</organism>
<dbReference type="AlphaFoldDB" id="A0A8J3U907"/>
<reference evidence="2 3" key="1">
    <citation type="submission" date="2021-01" db="EMBL/GenBank/DDBJ databases">
        <title>Whole genome shotgun sequence of Planotetraspora phitsanulokensis NBRC 104273.</title>
        <authorList>
            <person name="Komaki H."/>
            <person name="Tamura T."/>
        </authorList>
    </citation>
    <scope>NUCLEOTIDE SEQUENCE [LARGE SCALE GENOMIC DNA]</scope>
    <source>
        <strain evidence="2 3">NBRC 104273</strain>
    </source>
</reference>